<name>A0ABS0BTC0_9GAMM</name>
<comment type="caution">
    <text evidence="15">The sequence shown here is derived from an EMBL/GenBank/DDBJ whole genome shotgun (WGS) entry which is preliminary data.</text>
</comment>
<evidence type="ECO:0000256" key="2">
    <source>
        <dbReference type="ARBA" id="ARBA00022475"/>
    </source>
</evidence>
<dbReference type="RefSeq" id="WP_194947466.1">
    <property type="nucleotide sequence ID" value="NZ_JACBGI020000002.1"/>
</dbReference>
<dbReference type="Pfam" id="PF13396">
    <property type="entry name" value="PLDc_N"/>
    <property type="match status" value="1"/>
</dbReference>
<keyword evidence="7 13" id="KW-1133">Transmembrane helix</keyword>
<feature type="domain" description="PLD phosphodiesterase" evidence="14">
    <location>
        <begin position="210"/>
        <end position="237"/>
    </location>
</feature>
<keyword evidence="5 13" id="KW-0812">Transmembrane</keyword>
<sequence>MDIGLNPFLVVFYFLYVFLVLSAVIHMLYQRRSPQNLMAWLLTLLLLPYLGVFLYLIFGSRKLLYKRNKPNITIPSKTDETAIIPAENRLARQIDELLIADQIASTTHHNRIELCGDSCQSFECFMQALQDARYSIHLETYIFELDQTGRRILRALIAKAREGVQVRLLLDAVGSFALYRRPKALQDLIEAGGRVAFFQPVFKNFFNSQVNLRNHRKIYLFDDSLGFTGGMNLSNDYFGTEEDKPKNDRWKDLLFRMHGPVLSHYHIVFNEDWFYTTEEKLPLPKESVPAERPGQLIQTIPSGPDIHKEALFESLLQGLYAAQREIVIVSPYFIPDGSIMTALLIAIKRGVKVVLVSPEKSDHIVFDLGRSSYLREFSEAGGDIHFFAGKMLHAKLIFIDRQAMLFGTANLDYRSLFINHELANWVYDTALIEQTANWVEALIRGSRPYQLSSSRGRRLLENLTRIFAPIL</sequence>
<dbReference type="EMBL" id="JACBGI020000002">
    <property type="protein sequence ID" value="MBF6057097.1"/>
    <property type="molecule type" value="Genomic_DNA"/>
</dbReference>
<keyword evidence="9 13" id="KW-0472">Membrane</keyword>
<keyword evidence="2" id="KW-1003">Cell membrane</keyword>
<feature type="transmembrane region" description="Helical" evidence="13">
    <location>
        <begin position="6"/>
        <end position="25"/>
    </location>
</feature>
<dbReference type="PROSITE" id="PS50035">
    <property type="entry name" value="PLD"/>
    <property type="match status" value="2"/>
</dbReference>
<accession>A0ABS0BTC0</accession>
<dbReference type="SMART" id="SM00155">
    <property type="entry name" value="PLDc"/>
    <property type="match status" value="2"/>
</dbReference>
<evidence type="ECO:0000313" key="15">
    <source>
        <dbReference type="EMBL" id="MBF6057097.1"/>
    </source>
</evidence>
<evidence type="ECO:0000256" key="11">
    <source>
        <dbReference type="ARBA" id="ARBA00023264"/>
    </source>
</evidence>
<evidence type="ECO:0000256" key="5">
    <source>
        <dbReference type="ARBA" id="ARBA00022692"/>
    </source>
</evidence>
<evidence type="ECO:0000256" key="3">
    <source>
        <dbReference type="ARBA" id="ARBA00022516"/>
    </source>
</evidence>
<organism evidence="15 16">
    <name type="scientific">Thiomicrorhabdus heinhorstiae</name>
    <dbReference type="NCBI Taxonomy" id="2748010"/>
    <lineage>
        <taxon>Bacteria</taxon>
        <taxon>Pseudomonadati</taxon>
        <taxon>Pseudomonadota</taxon>
        <taxon>Gammaproteobacteria</taxon>
        <taxon>Thiotrichales</taxon>
        <taxon>Piscirickettsiaceae</taxon>
        <taxon>Thiomicrorhabdus</taxon>
    </lineage>
</organism>
<comment type="subcellular location">
    <subcellularLocation>
        <location evidence="1">Cell membrane</location>
        <topology evidence="1">Multi-pass membrane protein</topology>
    </subcellularLocation>
</comment>
<keyword evidence="4" id="KW-0808">Transferase</keyword>
<feature type="domain" description="PLD phosphodiesterase" evidence="14">
    <location>
        <begin position="388"/>
        <end position="415"/>
    </location>
</feature>
<reference evidence="15 16" key="1">
    <citation type="submission" date="2020-11" db="EMBL/GenBank/DDBJ databases">
        <title>Sulfur oxidizing isolate from Hospital Hole Sinkhole.</title>
        <authorList>
            <person name="Scott K.M."/>
        </authorList>
    </citation>
    <scope>NUCLEOTIDE SEQUENCE [LARGE SCALE GENOMIC DNA]</scope>
    <source>
        <strain evidence="15 16">HH1</strain>
    </source>
</reference>
<evidence type="ECO:0000256" key="6">
    <source>
        <dbReference type="ARBA" id="ARBA00022737"/>
    </source>
</evidence>
<evidence type="ECO:0000256" key="13">
    <source>
        <dbReference type="SAM" id="Phobius"/>
    </source>
</evidence>
<dbReference type="Gene3D" id="3.30.870.10">
    <property type="entry name" value="Endonuclease Chain A"/>
    <property type="match status" value="2"/>
</dbReference>
<evidence type="ECO:0000256" key="4">
    <source>
        <dbReference type="ARBA" id="ARBA00022679"/>
    </source>
</evidence>
<evidence type="ECO:0000259" key="14">
    <source>
        <dbReference type="PROSITE" id="PS50035"/>
    </source>
</evidence>
<keyword evidence="8" id="KW-0443">Lipid metabolism</keyword>
<gene>
    <name evidence="15" type="primary">cls</name>
    <name evidence="15" type="ORF">H8792_001955</name>
</gene>
<evidence type="ECO:0000256" key="9">
    <source>
        <dbReference type="ARBA" id="ARBA00023136"/>
    </source>
</evidence>
<feature type="transmembrane region" description="Helical" evidence="13">
    <location>
        <begin position="37"/>
        <end position="58"/>
    </location>
</feature>
<keyword evidence="3" id="KW-0444">Lipid biosynthesis</keyword>
<dbReference type="SUPFAM" id="SSF56024">
    <property type="entry name" value="Phospholipase D/nuclease"/>
    <property type="match status" value="2"/>
</dbReference>
<dbReference type="NCBIfam" id="TIGR04265">
    <property type="entry name" value="bac_cardiolipin"/>
    <property type="match status" value="1"/>
</dbReference>
<dbReference type="Pfam" id="PF13091">
    <property type="entry name" value="PLDc_2"/>
    <property type="match status" value="2"/>
</dbReference>
<dbReference type="PANTHER" id="PTHR21248:SF22">
    <property type="entry name" value="PHOSPHOLIPASE D"/>
    <property type="match status" value="1"/>
</dbReference>
<dbReference type="InterPro" id="IPR025202">
    <property type="entry name" value="PLD-like_dom"/>
</dbReference>
<keyword evidence="11" id="KW-1208">Phospholipid metabolism</keyword>
<evidence type="ECO:0000256" key="12">
    <source>
        <dbReference type="NCBIfam" id="TIGR04265"/>
    </source>
</evidence>
<proteinExistence type="predicted"/>
<keyword evidence="16" id="KW-1185">Reference proteome</keyword>
<dbReference type="PANTHER" id="PTHR21248">
    <property type="entry name" value="CARDIOLIPIN SYNTHASE"/>
    <property type="match status" value="1"/>
</dbReference>
<dbReference type="EC" id="2.7.8.-" evidence="12"/>
<dbReference type="InterPro" id="IPR001736">
    <property type="entry name" value="PLipase_D/transphosphatidylase"/>
</dbReference>
<evidence type="ECO:0000313" key="16">
    <source>
        <dbReference type="Proteomes" id="UP001193680"/>
    </source>
</evidence>
<protein>
    <recommendedName>
        <fullName evidence="12">Cardiolipin synthase</fullName>
        <ecNumber evidence="12">2.7.8.-</ecNumber>
    </recommendedName>
</protein>
<evidence type="ECO:0000256" key="8">
    <source>
        <dbReference type="ARBA" id="ARBA00023098"/>
    </source>
</evidence>
<dbReference type="Proteomes" id="UP001193680">
    <property type="component" value="Unassembled WGS sequence"/>
</dbReference>
<keyword evidence="6" id="KW-0677">Repeat</keyword>
<dbReference type="InterPro" id="IPR027379">
    <property type="entry name" value="CLS_N"/>
</dbReference>
<keyword evidence="10" id="KW-0594">Phospholipid biosynthesis</keyword>
<evidence type="ECO:0000256" key="1">
    <source>
        <dbReference type="ARBA" id="ARBA00004651"/>
    </source>
</evidence>
<evidence type="ECO:0000256" key="10">
    <source>
        <dbReference type="ARBA" id="ARBA00023209"/>
    </source>
</evidence>
<dbReference type="InterPro" id="IPR022924">
    <property type="entry name" value="Cardiolipin_synthase"/>
</dbReference>
<evidence type="ECO:0000256" key="7">
    <source>
        <dbReference type="ARBA" id="ARBA00022989"/>
    </source>
</evidence>